<name>A0A6G1C2H5_9ORYZ</name>
<feature type="compositionally biased region" description="Basic and acidic residues" evidence="1">
    <location>
        <begin position="78"/>
        <end position="92"/>
    </location>
</feature>
<dbReference type="AlphaFoldDB" id="A0A6G1C2H5"/>
<sequence>MSSGRVKIGDLPDDLLQHVVSLLSARQAVQTSVRTRTRHMCPRRRARCARHVARGVSSGARYTRHAGESSWNPTPHAPGRDPVKENGGDGLP</sequence>
<evidence type="ECO:0000256" key="1">
    <source>
        <dbReference type="SAM" id="MobiDB-lite"/>
    </source>
</evidence>
<keyword evidence="3" id="KW-1185">Reference proteome</keyword>
<gene>
    <name evidence="2" type="ORF">E2562_001951</name>
</gene>
<evidence type="ECO:0008006" key="4">
    <source>
        <dbReference type="Google" id="ProtNLM"/>
    </source>
</evidence>
<protein>
    <recommendedName>
        <fullName evidence="4">F-box domain-containing protein</fullName>
    </recommendedName>
</protein>
<reference evidence="2 3" key="1">
    <citation type="submission" date="2019-11" db="EMBL/GenBank/DDBJ databases">
        <title>Whole genome sequence of Oryza granulata.</title>
        <authorList>
            <person name="Li W."/>
        </authorList>
    </citation>
    <scope>NUCLEOTIDE SEQUENCE [LARGE SCALE GENOMIC DNA]</scope>
    <source>
        <strain evidence="3">cv. Menghai</strain>
        <tissue evidence="2">Leaf</tissue>
    </source>
</reference>
<dbReference type="EMBL" id="SPHZ02000010">
    <property type="protein sequence ID" value="KAF0894658.1"/>
    <property type="molecule type" value="Genomic_DNA"/>
</dbReference>
<evidence type="ECO:0000313" key="3">
    <source>
        <dbReference type="Proteomes" id="UP000479710"/>
    </source>
</evidence>
<evidence type="ECO:0000313" key="2">
    <source>
        <dbReference type="EMBL" id="KAF0894658.1"/>
    </source>
</evidence>
<organism evidence="2 3">
    <name type="scientific">Oryza meyeriana var. granulata</name>
    <dbReference type="NCBI Taxonomy" id="110450"/>
    <lineage>
        <taxon>Eukaryota</taxon>
        <taxon>Viridiplantae</taxon>
        <taxon>Streptophyta</taxon>
        <taxon>Embryophyta</taxon>
        <taxon>Tracheophyta</taxon>
        <taxon>Spermatophyta</taxon>
        <taxon>Magnoliopsida</taxon>
        <taxon>Liliopsida</taxon>
        <taxon>Poales</taxon>
        <taxon>Poaceae</taxon>
        <taxon>BOP clade</taxon>
        <taxon>Oryzoideae</taxon>
        <taxon>Oryzeae</taxon>
        <taxon>Oryzinae</taxon>
        <taxon>Oryza</taxon>
        <taxon>Oryza meyeriana</taxon>
    </lineage>
</organism>
<dbReference type="Proteomes" id="UP000479710">
    <property type="component" value="Unassembled WGS sequence"/>
</dbReference>
<proteinExistence type="predicted"/>
<feature type="region of interest" description="Disordered" evidence="1">
    <location>
        <begin position="54"/>
        <end position="92"/>
    </location>
</feature>
<accession>A0A6G1C2H5</accession>
<comment type="caution">
    <text evidence="2">The sequence shown here is derived from an EMBL/GenBank/DDBJ whole genome shotgun (WGS) entry which is preliminary data.</text>
</comment>